<dbReference type="PaxDb" id="3880-AET03853"/>
<dbReference type="EnsemblPlants" id="AET03853">
    <property type="protein sequence ID" value="AET03853"/>
    <property type="gene ID" value="MTR_8g076500"/>
</dbReference>
<dbReference type="HOGENOM" id="CLU_2779755_0_0_1"/>
<gene>
    <name evidence="1" type="ordered locus">MTR_8g076500</name>
</gene>
<accession>G7LD22</accession>
<proteinExistence type="predicted"/>
<reference evidence="1 3" key="2">
    <citation type="journal article" date="2014" name="BMC Genomics">
        <title>An improved genome release (version Mt4.0) for the model legume Medicago truncatula.</title>
        <authorList>
            <person name="Tang H."/>
            <person name="Krishnakumar V."/>
            <person name="Bidwell S."/>
            <person name="Rosen B."/>
            <person name="Chan A."/>
            <person name="Zhou S."/>
            <person name="Gentzbittel L."/>
            <person name="Childs K.L."/>
            <person name="Yandell M."/>
            <person name="Gundlach H."/>
            <person name="Mayer K.F."/>
            <person name="Schwartz D.C."/>
            <person name="Town C.D."/>
        </authorList>
    </citation>
    <scope>GENOME REANNOTATION</scope>
    <source>
        <strain evidence="2 3">cv. Jemalong A17</strain>
    </source>
</reference>
<evidence type="ECO:0000313" key="3">
    <source>
        <dbReference type="Proteomes" id="UP000002051"/>
    </source>
</evidence>
<dbReference type="Proteomes" id="UP000002051">
    <property type="component" value="Chromosome 8"/>
</dbReference>
<keyword evidence="3" id="KW-1185">Reference proteome</keyword>
<evidence type="ECO:0000313" key="1">
    <source>
        <dbReference type="EMBL" id="AET03853.1"/>
    </source>
</evidence>
<reference evidence="1 3" key="1">
    <citation type="journal article" date="2011" name="Nature">
        <title>The Medicago genome provides insight into the evolution of rhizobial symbioses.</title>
        <authorList>
            <person name="Young N.D."/>
            <person name="Debelle F."/>
            <person name="Oldroyd G.E."/>
            <person name="Geurts R."/>
            <person name="Cannon S.B."/>
            <person name="Udvardi M.K."/>
            <person name="Benedito V.A."/>
            <person name="Mayer K.F."/>
            <person name="Gouzy J."/>
            <person name="Schoof H."/>
            <person name="Van de Peer Y."/>
            <person name="Proost S."/>
            <person name="Cook D.R."/>
            <person name="Meyers B.C."/>
            <person name="Spannagl M."/>
            <person name="Cheung F."/>
            <person name="De Mita S."/>
            <person name="Krishnakumar V."/>
            <person name="Gundlach H."/>
            <person name="Zhou S."/>
            <person name="Mudge J."/>
            <person name="Bharti A.K."/>
            <person name="Murray J.D."/>
            <person name="Naoumkina M.A."/>
            <person name="Rosen B."/>
            <person name="Silverstein K.A."/>
            <person name="Tang H."/>
            <person name="Rombauts S."/>
            <person name="Zhao P.X."/>
            <person name="Zhou P."/>
            <person name="Barbe V."/>
            <person name="Bardou P."/>
            <person name="Bechner M."/>
            <person name="Bellec A."/>
            <person name="Berger A."/>
            <person name="Berges H."/>
            <person name="Bidwell S."/>
            <person name="Bisseling T."/>
            <person name="Choisne N."/>
            <person name="Couloux A."/>
            <person name="Denny R."/>
            <person name="Deshpande S."/>
            <person name="Dai X."/>
            <person name="Doyle J.J."/>
            <person name="Dudez A.M."/>
            <person name="Farmer A.D."/>
            <person name="Fouteau S."/>
            <person name="Franken C."/>
            <person name="Gibelin C."/>
            <person name="Gish J."/>
            <person name="Goldstein S."/>
            <person name="Gonzalez A.J."/>
            <person name="Green P.J."/>
            <person name="Hallab A."/>
            <person name="Hartog M."/>
            <person name="Hua A."/>
            <person name="Humphray S.J."/>
            <person name="Jeong D.H."/>
            <person name="Jing Y."/>
            <person name="Jocker A."/>
            <person name="Kenton S.M."/>
            <person name="Kim D.J."/>
            <person name="Klee K."/>
            <person name="Lai H."/>
            <person name="Lang C."/>
            <person name="Lin S."/>
            <person name="Macmil S.L."/>
            <person name="Magdelenat G."/>
            <person name="Matthews L."/>
            <person name="McCorrison J."/>
            <person name="Monaghan E.L."/>
            <person name="Mun J.H."/>
            <person name="Najar F.Z."/>
            <person name="Nicholson C."/>
            <person name="Noirot C."/>
            <person name="O'Bleness M."/>
            <person name="Paule C.R."/>
            <person name="Poulain J."/>
            <person name="Prion F."/>
            <person name="Qin B."/>
            <person name="Qu C."/>
            <person name="Retzel E.F."/>
            <person name="Riddle C."/>
            <person name="Sallet E."/>
            <person name="Samain S."/>
            <person name="Samson N."/>
            <person name="Sanders I."/>
            <person name="Saurat O."/>
            <person name="Scarpelli C."/>
            <person name="Schiex T."/>
            <person name="Segurens B."/>
            <person name="Severin A.J."/>
            <person name="Sherrier D.J."/>
            <person name="Shi R."/>
            <person name="Sims S."/>
            <person name="Singer S.R."/>
            <person name="Sinharoy S."/>
            <person name="Sterck L."/>
            <person name="Viollet A."/>
            <person name="Wang B.B."/>
            <person name="Wang K."/>
            <person name="Wang M."/>
            <person name="Wang X."/>
            <person name="Warfsmann J."/>
            <person name="Weissenbach J."/>
            <person name="White D.D."/>
            <person name="White J.D."/>
            <person name="Wiley G.B."/>
            <person name="Wincker P."/>
            <person name="Xing Y."/>
            <person name="Yang L."/>
            <person name="Yao Z."/>
            <person name="Ying F."/>
            <person name="Zhai J."/>
            <person name="Zhou L."/>
            <person name="Zuber A."/>
            <person name="Denarie J."/>
            <person name="Dixon R.A."/>
            <person name="May G.D."/>
            <person name="Schwartz D.C."/>
            <person name="Rogers J."/>
            <person name="Quetier F."/>
            <person name="Town C.D."/>
            <person name="Roe B.A."/>
        </authorList>
    </citation>
    <scope>NUCLEOTIDE SEQUENCE [LARGE SCALE GENOMIC DNA]</scope>
    <source>
        <strain evidence="1">A17</strain>
        <strain evidence="2 3">cv. Jemalong A17</strain>
    </source>
</reference>
<dbReference type="EMBL" id="CM001224">
    <property type="protein sequence ID" value="AET03853.1"/>
    <property type="molecule type" value="Genomic_DNA"/>
</dbReference>
<sequence>MGLILKKHNRHVFITSLFSLSREPSLKPIFDPKSPLSLVFDWFRLSDQLRSCADPINDFGVIYVIDPDT</sequence>
<dbReference type="AlphaFoldDB" id="G7LD22"/>
<organism evidence="1 3">
    <name type="scientific">Medicago truncatula</name>
    <name type="common">Barrel medic</name>
    <name type="synonym">Medicago tribuloides</name>
    <dbReference type="NCBI Taxonomy" id="3880"/>
    <lineage>
        <taxon>Eukaryota</taxon>
        <taxon>Viridiplantae</taxon>
        <taxon>Streptophyta</taxon>
        <taxon>Embryophyta</taxon>
        <taxon>Tracheophyta</taxon>
        <taxon>Spermatophyta</taxon>
        <taxon>Magnoliopsida</taxon>
        <taxon>eudicotyledons</taxon>
        <taxon>Gunneridae</taxon>
        <taxon>Pentapetalae</taxon>
        <taxon>rosids</taxon>
        <taxon>fabids</taxon>
        <taxon>Fabales</taxon>
        <taxon>Fabaceae</taxon>
        <taxon>Papilionoideae</taxon>
        <taxon>50 kb inversion clade</taxon>
        <taxon>NPAAA clade</taxon>
        <taxon>Hologalegina</taxon>
        <taxon>IRL clade</taxon>
        <taxon>Trifolieae</taxon>
        <taxon>Medicago</taxon>
    </lineage>
</organism>
<name>G7LD22_MEDTR</name>
<evidence type="ECO:0000313" key="2">
    <source>
        <dbReference type="EnsemblPlants" id="AET03853"/>
    </source>
</evidence>
<reference evidence="2" key="3">
    <citation type="submission" date="2015-04" db="UniProtKB">
        <authorList>
            <consortium name="EnsemblPlants"/>
        </authorList>
    </citation>
    <scope>IDENTIFICATION</scope>
    <source>
        <strain evidence="2">cv. Jemalong A17</strain>
    </source>
</reference>
<protein>
    <submittedName>
        <fullName evidence="1 2">Uncharacterized protein</fullName>
    </submittedName>
</protein>